<dbReference type="STRING" id="1765722.AT728_40265"/>
<name>A0A0W7XBA4_9ACTN</name>
<keyword evidence="2" id="KW-1185">Reference proteome</keyword>
<reference evidence="1 2" key="1">
    <citation type="submission" date="2015-12" db="EMBL/GenBank/DDBJ databases">
        <title>Draft genome sequence of Streptomyces silvensis ATCC 53525, a producer of novel hormone antagonists.</title>
        <authorList>
            <person name="Johnston C.W."/>
            <person name="Li Y."/>
            <person name="Magarvey N.A."/>
        </authorList>
    </citation>
    <scope>NUCLEOTIDE SEQUENCE [LARGE SCALE GENOMIC DNA]</scope>
    <source>
        <strain evidence="1 2">ATCC 53525</strain>
    </source>
</reference>
<proteinExistence type="predicted"/>
<dbReference type="AlphaFoldDB" id="A0A0W7XBA4"/>
<dbReference type="EMBL" id="LOCL01000023">
    <property type="protein sequence ID" value="KUF20157.1"/>
    <property type="molecule type" value="Genomic_DNA"/>
</dbReference>
<evidence type="ECO:0000313" key="2">
    <source>
        <dbReference type="Proteomes" id="UP000054804"/>
    </source>
</evidence>
<protein>
    <submittedName>
        <fullName evidence="1">Uncharacterized protein</fullName>
    </submittedName>
</protein>
<gene>
    <name evidence="1" type="ORF">AT728_40265</name>
</gene>
<dbReference type="Proteomes" id="UP000054804">
    <property type="component" value="Unassembled WGS sequence"/>
</dbReference>
<evidence type="ECO:0000313" key="1">
    <source>
        <dbReference type="EMBL" id="KUF20157.1"/>
    </source>
</evidence>
<organism evidence="1 2">
    <name type="scientific">Streptomyces silvensis</name>
    <dbReference type="NCBI Taxonomy" id="1765722"/>
    <lineage>
        <taxon>Bacteria</taxon>
        <taxon>Bacillati</taxon>
        <taxon>Actinomycetota</taxon>
        <taxon>Actinomycetes</taxon>
        <taxon>Kitasatosporales</taxon>
        <taxon>Streptomycetaceae</taxon>
        <taxon>Streptomyces</taxon>
    </lineage>
</organism>
<comment type="caution">
    <text evidence="1">The sequence shown here is derived from an EMBL/GenBank/DDBJ whole genome shotgun (WGS) entry which is preliminary data.</text>
</comment>
<dbReference type="RefSeq" id="WP_058845751.1">
    <property type="nucleotide sequence ID" value="NZ_LOCL01000023.1"/>
</dbReference>
<accession>A0A0W7XBA4</accession>
<sequence>MQLARAYAEALSESHHRTHADTVRTETGRIYYYDSLVSYGDPWCTPVYTADATLPVCDETGCDCTRAATTQAVANLGREWQTRHDADRIHRERTHVNVIFEGPSGPQRERQN</sequence>